<dbReference type="InterPro" id="IPR023213">
    <property type="entry name" value="CAT-like_dom_sf"/>
</dbReference>
<comment type="similarity">
    <text evidence="2 6">Belongs to the 2-oxoacid dehydrogenase family.</text>
</comment>
<evidence type="ECO:0000256" key="4">
    <source>
        <dbReference type="ARBA" id="ARBA00022823"/>
    </source>
</evidence>
<dbReference type="InterPro" id="IPR000089">
    <property type="entry name" value="Biotin_lipoyl"/>
</dbReference>
<keyword evidence="3 6" id="KW-0808">Transferase</keyword>
<dbReference type="SUPFAM" id="SSF47005">
    <property type="entry name" value="Peripheral subunit-binding domain of 2-oxo acid dehydrogenase complex"/>
    <property type="match status" value="2"/>
</dbReference>
<dbReference type="GO" id="GO:0045254">
    <property type="term" value="C:pyruvate dehydrogenase complex"/>
    <property type="evidence" value="ECO:0007669"/>
    <property type="project" value="InterPro"/>
</dbReference>
<proteinExistence type="inferred from homology"/>
<dbReference type="EMBL" id="FYEK01000027">
    <property type="protein sequence ID" value="SNB64609.1"/>
    <property type="molecule type" value="Genomic_DNA"/>
</dbReference>
<dbReference type="PROSITE" id="PS00189">
    <property type="entry name" value="LIPOYL"/>
    <property type="match status" value="1"/>
</dbReference>
<dbReference type="PROSITE" id="PS50968">
    <property type="entry name" value="BIOTINYL_LIPOYL"/>
    <property type="match status" value="1"/>
</dbReference>
<dbReference type="InterPro" id="IPR036625">
    <property type="entry name" value="E3-bd_dom_sf"/>
</dbReference>
<evidence type="ECO:0000313" key="10">
    <source>
        <dbReference type="Proteomes" id="UP000197025"/>
    </source>
</evidence>
<evidence type="ECO:0000256" key="5">
    <source>
        <dbReference type="ARBA" id="ARBA00023315"/>
    </source>
</evidence>
<feature type="domain" description="Lipoyl-binding" evidence="7">
    <location>
        <begin position="2"/>
        <end position="77"/>
    </location>
</feature>
<dbReference type="InterPro" id="IPR004167">
    <property type="entry name" value="PSBD"/>
</dbReference>
<dbReference type="RefSeq" id="WP_088571094.1">
    <property type="nucleotide sequence ID" value="NZ_FYEK01000027.1"/>
</dbReference>
<protein>
    <recommendedName>
        <fullName evidence="6">Dihydrolipoamide acetyltransferase component of pyruvate dehydrogenase complex</fullName>
        <ecNumber evidence="6">2.3.1.-</ecNumber>
    </recommendedName>
</protein>
<dbReference type="PANTHER" id="PTHR23151:SF90">
    <property type="entry name" value="DIHYDROLIPOYLLYSINE-RESIDUE ACETYLTRANSFERASE COMPONENT OF PYRUVATE DEHYDROGENASE COMPLEX, MITOCHONDRIAL-RELATED"/>
    <property type="match status" value="1"/>
</dbReference>
<dbReference type="EC" id="2.3.1.-" evidence="6"/>
<dbReference type="Gene3D" id="3.30.559.10">
    <property type="entry name" value="Chloramphenicol acetyltransferase-like domain"/>
    <property type="match status" value="1"/>
</dbReference>
<dbReference type="Pfam" id="PF00198">
    <property type="entry name" value="2-oxoacid_dh"/>
    <property type="match status" value="1"/>
</dbReference>
<dbReference type="InterPro" id="IPR045257">
    <property type="entry name" value="E2/Pdx1"/>
</dbReference>
<keyword evidence="4 6" id="KW-0450">Lipoyl</keyword>
<dbReference type="Gene3D" id="2.40.50.100">
    <property type="match status" value="1"/>
</dbReference>
<dbReference type="GO" id="GO:0006086">
    <property type="term" value="P:pyruvate decarboxylation to acetyl-CoA"/>
    <property type="evidence" value="ECO:0007669"/>
    <property type="project" value="InterPro"/>
</dbReference>
<evidence type="ECO:0000256" key="6">
    <source>
        <dbReference type="RuleBase" id="RU003423"/>
    </source>
</evidence>
<dbReference type="Proteomes" id="UP000197025">
    <property type="component" value="Unassembled WGS sequence"/>
</dbReference>
<evidence type="ECO:0000259" key="8">
    <source>
        <dbReference type="PROSITE" id="PS51826"/>
    </source>
</evidence>
<dbReference type="SUPFAM" id="SSF51230">
    <property type="entry name" value="Single hybrid motif"/>
    <property type="match status" value="1"/>
</dbReference>
<dbReference type="InParanoid" id="A0A212QY15"/>
<dbReference type="PROSITE" id="PS51826">
    <property type="entry name" value="PSBD"/>
    <property type="match status" value="2"/>
</dbReference>
<dbReference type="FunFam" id="3.30.559.10:FF:000007">
    <property type="entry name" value="Dihydrolipoamide acetyltransferase component of pyruvate dehydrogenase complex"/>
    <property type="match status" value="1"/>
</dbReference>
<dbReference type="CDD" id="cd06849">
    <property type="entry name" value="lipoyl_domain"/>
    <property type="match status" value="1"/>
</dbReference>
<gene>
    <name evidence="9" type="ORF">SAMN02746019_00008420</name>
</gene>
<evidence type="ECO:0000259" key="7">
    <source>
        <dbReference type="PROSITE" id="PS50968"/>
    </source>
</evidence>
<evidence type="ECO:0000256" key="1">
    <source>
        <dbReference type="ARBA" id="ARBA00001938"/>
    </source>
</evidence>
<dbReference type="PANTHER" id="PTHR23151">
    <property type="entry name" value="DIHYDROLIPOAMIDE ACETYL/SUCCINYL-TRANSFERASE-RELATED"/>
    <property type="match status" value="1"/>
</dbReference>
<name>A0A212QY15_9CHLR</name>
<evidence type="ECO:0000313" key="9">
    <source>
        <dbReference type="EMBL" id="SNB64609.1"/>
    </source>
</evidence>
<dbReference type="SUPFAM" id="SSF52777">
    <property type="entry name" value="CoA-dependent acyltransferases"/>
    <property type="match status" value="1"/>
</dbReference>
<dbReference type="Pfam" id="PF00364">
    <property type="entry name" value="Biotin_lipoyl"/>
    <property type="match status" value="1"/>
</dbReference>
<keyword evidence="10" id="KW-1185">Reference proteome</keyword>
<dbReference type="Pfam" id="PF02817">
    <property type="entry name" value="E3_binding"/>
    <property type="match status" value="2"/>
</dbReference>
<dbReference type="OrthoDB" id="9805770at2"/>
<dbReference type="InterPro" id="IPR001078">
    <property type="entry name" value="2-oxoacid_DH_actylTfrase"/>
</dbReference>
<sequence length="430" mass="45565">MPVPVIMPKFEMAQESGRILRWLKQEGETVTKGEALLEVETDKVAMEVEAPASGTLVGIRVGPGAVVPIGQPIAYILLPGEVWEGAPGASPATSPAGAPRATPVAERIAQAHGVDLSVVPGTGPGGRVTKADVEAFLAQRAAEGKVKAAPAARRLARELGVDLRQVEGTGPGGRIQSEDVRRAAEALRGAVVPEAPARPAIRRRVPLAGMRRTIAERMSRSVREAPQFTVSIDVEMSRAMAIVEDLAAWAEREGGPRVTLTALLVKACAWALRRHPALNATLEGEEILEWEDVNIGVAVAVPEGLVVPVIHEADRRGLMEIAQILEEKARRAREGALRLEDVQGGTFTLSNLGMYGVDRFTAILNPPQAGILAVGRVAKRPVVGGGDEVVVRPVATLTLTADHRVIDGAQAAQFMETLRAVLERPGLLLG</sequence>
<feature type="domain" description="Peripheral subunit-binding (PSBD)" evidence="8">
    <location>
        <begin position="100"/>
        <end position="137"/>
    </location>
</feature>
<accession>A0A212QY15</accession>
<evidence type="ECO:0000256" key="3">
    <source>
        <dbReference type="ARBA" id="ARBA00022679"/>
    </source>
</evidence>
<evidence type="ECO:0000256" key="2">
    <source>
        <dbReference type="ARBA" id="ARBA00007317"/>
    </source>
</evidence>
<dbReference type="InterPro" id="IPR011053">
    <property type="entry name" value="Single_hybrid_motif"/>
</dbReference>
<dbReference type="AlphaFoldDB" id="A0A212QY15"/>
<comment type="cofactor">
    <cofactor evidence="1 6">
        <name>(R)-lipoate</name>
        <dbReference type="ChEBI" id="CHEBI:83088"/>
    </cofactor>
</comment>
<dbReference type="GO" id="GO:0016746">
    <property type="term" value="F:acyltransferase activity"/>
    <property type="evidence" value="ECO:0007669"/>
    <property type="project" value="UniProtKB-KW"/>
</dbReference>
<feature type="domain" description="Peripheral subunit-binding (PSBD)" evidence="8">
    <location>
        <begin position="147"/>
        <end position="184"/>
    </location>
</feature>
<keyword evidence="9" id="KW-0670">Pyruvate</keyword>
<organism evidence="9 10">
    <name type="scientific">Thermoflexus hugenholtzii JAD2</name>
    <dbReference type="NCBI Taxonomy" id="877466"/>
    <lineage>
        <taxon>Bacteria</taxon>
        <taxon>Bacillati</taxon>
        <taxon>Chloroflexota</taxon>
        <taxon>Thermoflexia</taxon>
        <taxon>Thermoflexales</taxon>
        <taxon>Thermoflexaceae</taxon>
        <taxon>Thermoflexus</taxon>
    </lineage>
</organism>
<dbReference type="Gene3D" id="4.10.320.10">
    <property type="entry name" value="E3-binding domain"/>
    <property type="match status" value="2"/>
</dbReference>
<dbReference type="InterPro" id="IPR003016">
    <property type="entry name" value="2-oxoA_DH_lipoyl-BS"/>
</dbReference>
<reference evidence="10" key="1">
    <citation type="submission" date="2017-06" db="EMBL/GenBank/DDBJ databases">
        <authorList>
            <person name="Varghese N."/>
            <person name="Submissions S."/>
        </authorList>
    </citation>
    <scope>NUCLEOTIDE SEQUENCE [LARGE SCALE GENOMIC DNA]</scope>
    <source>
        <strain evidence="10">JAD2</strain>
    </source>
</reference>
<keyword evidence="5 6" id="KW-0012">Acyltransferase</keyword>